<dbReference type="InterPro" id="IPR028427">
    <property type="entry name" value="Met_Sox_Rdtase_MsrB"/>
</dbReference>
<evidence type="ECO:0000256" key="2">
    <source>
        <dbReference type="ARBA" id="ARBA00022723"/>
    </source>
</evidence>
<dbReference type="Pfam" id="PF01641">
    <property type="entry name" value="SelR"/>
    <property type="match status" value="1"/>
</dbReference>
<feature type="domain" description="MsrB" evidence="8">
    <location>
        <begin position="46"/>
        <end position="168"/>
    </location>
</feature>
<dbReference type="PROSITE" id="PS51790">
    <property type="entry name" value="MSRB"/>
    <property type="match status" value="1"/>
</dbReference>
<sequence length="169" mass="18504">MQRFAFLALLAAVAGLISGCSARADETAKIVPPAKDGMVETLDLTASQWRERLTPQEFHVLRQAGTERPFTSPLLEEKRAGTFVCAGCELPLFSSETKFKSGTGWPSFWQPIAEGHVEERRDVSLGMIRVEDLCARCGGHLGHQFNDGPRPTGIRYCINGAALKFVPAE</sequence>
<name>A0AAF0CQU6_9BACT</name>
<reference evidence="9" key="1">
    <citation type="submission" date="2023-03" db="EMBL/GenBank/DDBJ databases">
        <title>Lomoglobus Profundus gen. nov., sp. nov., a novel member of the phylum Verrucomicrobia, isolated from deep-marine sediment of South China Sea.</title>
        <authorList>
            <person name="Ahmad T."/>
            <person name="Ishaq S.E."/>
            <person name="Wang F."/>
        </authorList>
    </citation>
    <scope>NUCLEOTIDE SEQUENCE</scope>
    <source>
        <strain evidence="9">LMO-M01</strain>
    </source>
</reference>
<dbReference type="InterPro" id="IPR011057">
    <property type="entry name" value="Mss4-like_sf"/>
</dbReference>
<dbReference type="KEGG" id="slom:PXH66_05985"/>
<feature type="binding site" evidence="6">
    <location>
        <position position="85"/>
    </location>
    <ligand>
        <name>Zn(2+)</name>
        <dbReference type="ChEBI" id="CHEBI:29105"/>
    </ligand>
</feature>
<dbReference type="PANTHER" id="PTHR10173:SF57">
    <property type="entry name" value="PEPTIDE-METHIONINE (R)-S-OXIDE REDUCTASE"/>
    <property type="match status" value="1"/>
</dbReference>
<evidence type="ECO:0000259" key="8">
    <source>
        <dbReference type="PROSITE" id="PS51790"/>
    </source>
</evidence>
<proteinExistence type="inferred from homology"/>
<dbReference type="GO" id="GO:0005737">
    <property type="term" value="C:cytoplasm"/>
    <property type="evidence" value="ECO:0007669"/>
    <property type="project" value="TreeGrafter"/>
</dbReference>
<dbReference type="NCBIfam" id="TIGR00357">
    <property type="entry name" value="peptide-methionine (R)-S-oxide reductase MsrB"/>
    <property type="match status" value="1"/>
</dbReference>
<comment type="similarity">
    <text evidence="1 6">Belongs to the MsrB Met sulfoxide reductase family.</text>
</comment>
<feature type="chain" id="PRO_5041950977" description="Peptide methionine sulfoxide reductase MsrB" evidence="7">
    <location>
        <begin position="25"/>
        <end position="169"/>
    </location>
</feature>
<dbReference type="EC" id="1.8.4.12" evidence="6"/>
<evidence type="ECO:0000256" key="7">
    <source>
        <dbReference type="SAM" id="SignalP"/>
    </source>
</evidence>
<keyword evidence="7" id="KW-0732">Signal</keyword>
<dbReference type="PROSITE" id="PS51257">
    <property type="entry name" value="PROKAR_LIPOPROTEIN"/>
    <property type="match status" value="1"/>
</dbReference>
<dbReference type="EMBL" id="CP119075">
    <property type="protein sequence ID" value="WED66395.1"/>
    <property type="molecule type" value="Genomic_DNA"/>
</dbReference>
<evidence type="ECO:0000256" key="4">
    <source>
        <dbReference type="ARBA" id="ARBA00023002"/>
    </source>
</evidence>
<accession>A0AAF0CQU6</accession>
<keyword evidence="3 6" id="KW-0862">Zinc</keyword>
<keyword evidence="2 6" id="KW-0479">Metal-binding</keyword>
<dbReference type="GO" id="GO:0008270">
    <property type="term" value="F:zinc ion binding"/>
    <property type="evidence" value="ECO:0007669"/>
    <property type="project" value="UniProtKB-UniRule"/>
</dbReference>
<evidence type="ECO:0000256" key="1">
    <source>
        <dbReference type="ARBA" id="ARBA00007174"/>
    </source>
</evidence>
<dbReference type="Gene3D" id="2.170.150.20">
    <property type="entry name" value="Peptide methionine sulfoxide reductase"/>
    <property type="match status" value="1"/>
</dbReference>
<comment type="catalytic activity">
    <reaction evidence="5 6">
        <text>L-methionyl-[protein] + [thioredoxin]-disulfide + H2O = L-methionyl-(R)-S-oxide-[protein] + [thioredoxin]-dithiol</text>
        <dbReference type="Rhea" id="RHEA:24164"/>
        <dbReference type="Rhea" id="RHEA-COMP:10698"/>
        <dbReference type="Rhea" id="RHEA-COMP:10700"/>
        <dbReference type="Rhea" id="RHEA-COMP:12313"/>
        <dbReference type="Rhea" id="RHEA-COMP:12314"/>
        <dbReference type="ChEBI" id="CHEBI:15377"/>
        <dbReference type="ChEBI" id="CHEBI:16044"/>
        <dbReference type="ChEBI" id="CHEBI:29950"/>
        <dbReference type="ChEBI" id="CHEBI:45764"/>
        <dbReference type="ChEBI" id="CHEBI:50058"/>
        <dbReference type="EC" id="1.8.4.12"/>
    </reaction>
</comment>
<evidence type="ECO:0000313" key="9">
    <source>
        <dbReference type="EMBL" id="WED66395.1"/>
    </source>
</evidence>
<gene>
    <name evidence="6 9" type="primary">msrB</name>
    <name evidence="9" type="ORF">PXH66_05985</name>
</gene>
<dbReference type="GO" id="GO:0033743">
    <property type="term" value="F:peptide-methionine (R)-S-oxide reductase activity"/>
    <property type="evidence" value="ECO:0007669"/>
    <property type="project" value="UniProtKB-UniRule"/>
</dbReference>
<feature type="binding site" evidence="6">
    <location>
        <position position="137"/>
    </location>
    <ligand>
        <name>Zn(2+)</name>
        <dbReference type="ChEBI" id="CHEBI:29105"/>
    </ligand>
</feature>
<organism evidence="9 10">
    <name type="scientific">Synoicihabitans lomoniglobus</name>
    <dbReference type="NCBI Taxonomy" id="2909285"/>
    <lineage>
        <taxon>Bacteria</taxon>
        <taxon>Pseudomonadati</taxon>
        <taxon>Verrucomicrobiota</taxon>
        <taxon>Opitutia</taxon>
        <taxon>Opitutales</taxon>
        <taxon>Opitutaceae</taxon>
        <taxon>Synoicihabitans</taxon>
    </lineage>
</organism>
<keyword evidence="10" id="KW-1185">Reference proteome</keyword>
<feature type="binding site" evidence="6">
    <location>
        <position position="134"/>
    </location>
    <ligand>
        <name>Zn(2+)</name>
        <dbReference type="ChEBI" id="CHEBI:29105"/>
    </ligand>
</feature>
<evidence type="ECO:0000313" key="10">
    <source>
        <dbReference type="Proteomes" id="UP001218638"/>
    </source>
</evidence>
<evidence type="ECO:0000256" key="5">
    <source>
        <dbReference type="ARBA" id="ARBA00048488"/>
    </source>
</evidence>
<dbReference type="FunFam" id="2.170.150.20:FF:000001">
    <property type="entry name" value="Peptide methionine sulfoxide reductase MsrB"/>
    <property type="match status" value="1"/>
</dbReference>
<dbReference type="SUPFAM" id="SSF51316">
    <property type="entry name" value="Mss4-like"/>
    <property type="match status" value="1"/>
</dbReference>
<feature type="binding site" evidence="6">
    <location>
        <position position="88"/>
    </location>
    <ligand>
        <name>Zn(2+)</name>
        <dbReference type="ChEBI" id="CHEBI:29105"/>
    </ligand>
</feature>
<dbReference type="InterPro" id="IPR002579">
    <property type="entry name" value="Met_Sox_Rdtase_MsrB_dom"/>
</dbReference>
<comment type="cofactor">
    <cofactor evidence="6">
        <name>Zn(2+)</name>
        <dbReference type="ChEBI" id="CHEBI:29105"/>
    </cofactor>
    <text evidence="6">Binds 1 zinc ion per subunit. The zinc ion is important for the structural integrity of the protein.</text>
</comment>
<keyword evidence="4 6" id="KW-0560">Oxidoreductase</keyword>
<dbReference type="PANTHER" id="PTHR10173">
    <property type="entry name" value="METHIONINE SULFOXIDE REDUCTASE"/>
    <property type="match status" value="1"/>
</dbReference>
<feature type="active site" description="Nucleophile" evidence="6">
    <location>
        <position position="157"/>
    </location>
</feature>
<dbReference type="HAMAP" id="MF_01400">
    <property type="entry name" value="MsrB"/>
    <property type="match status" value="1"/>
</dbReference>
<dbReference type="Proteomes" id="UP001218638">
    <property type="component" value="Chromosome"/>
</dbReference>
<dbReference type="RefSeq" id="WP_330927681.1">
    <property type="nucleotide sequence ID" value="NZ_CP119075.1"/>
</dbReference>
<dbReference type="GO" id="GO:0006979">
    <property type="term" value="P:response to oxidative stress"/>
    <property type="evidence" value="ECO:0007669"/>
    <property type="project" value="InterPro"/>
</dbReference>
<evidence type="ECO:0000256" key="6">
    <source>
        <dbReference type="HAMAP-Rule" id="MF_01400"/>
    </source>
</evidence>
<evidence type="ECO:0000256" key="3">
    <source>
        <dbReference type="ARBA" id="ARBA00022833"/>
    </source>
</evidence>
<dbReference type="AlphaFoldDB" id="A0AAF0CQU6"/>
<dbReference type="GO" id="GO:0030091">
    <property type="term" value="P:protein repair"/>
    <property type="evidence" value="ECO:0007669"/>
    <property type="project" value="InterPro"/>
</dbReference>
<feature type="signal peptide" evidence="7">
    <location>
        <begin position="1"/>
        <end position="24"/>
    </location>
</feature>
<protein>
    <recommendedName>
        <fullName evidence="6">Peptide methionine sulfoxide reductase MsrB</fullName>
        <ecNumber evidence="6">1.8.4.12</ecNumber>
    </recommendedName>
    <alternativeName>
        <fullName evidence="6">Peptide-methionine (R)-S-oxide reductase</fullName>
    </alternativeName>
</protein>